<name>A0ABV6R7T5_9MICO</name>
<proteinExistence type="predicted"/>
<protein>
    <submittedName>
        <fullName evidence="2">Serine hydrolase domain-containing protein</fullName>
        <ecNumber evidence="2">3.-.-.-</ecNumber>
    </submittedName>
</protein>
<accession>A0ABV6R7T5</accession>
<dbReference type="EC" id="3.-.-.-" evidence="2"/>
<feature type="domain" description="Beta-lactamase-related" evidence="1">
    <location>
        <begin position="37"/>
        <end position="287"/>
    </location>
</feature>
<dbReference type="GO" id="GO:0016787">
    <property type="term" value="F:hydrolase activity"/>
    <property type="evidence" value="ECO:0007669"/>
    <property type="project" value="UniProtKB-KW"/>
</dbReference>
<evidence type="ECO:0000259" key="1">
    <source>
        <dbReference type="Pfam" id="PF00144"/>
    </source>
</evidence>
<organism evidence="2 3">
    <name type="scientific">Brachybacterium hainanense</name>
    <dbReference type="NCBI Taxonomy" id="1541174"/>
    <lineage>
        <taxon>Bacteria</taxon>
        <taxon>Bacillati</taxon>
        <taxon>Actinomycetota</taxon>
        <taxon>Actinomycetes</taxon>
        <taxon>Micrococcales</taxon>
        <taxon>Dermabacteraceae</taxon>
        <taxon>Brachybacterium</taxon>
    </lineage>
</organism>
<dbReference type="Pfam" id="PF00144">
    <property type="entry name" value="Beta-lactamase"/>
    <property type="match status" value="1"/>
</dbReference>
<keyword evidence="2" id="KW-0378">Hydrolase</keyword>
<dbReference type="Proteomes" id="UP001589793">
    <property type="component" value="Unassembled WGS sequence"/>
</dbReference>
<dbReference type="Gene3D" id="3.40.710.10">
    <property type="entry name" value="DD-peptidase/beta-lactamase superfamily"/>
    <property type="match status" value="1"/>
</dbReference>
<dbReference type="InterPro" id="IPR001466">
    <property type="entry name" value="Beta-lactam-related"/>
</dbReference>
<dbReference type="SUPFAM" id="SSF56601">
    <property type="entry name" value="beta-lactamase/transpeptidase-like"/>
    <property type="match status" value="1"/>
</dbReference>
<dbReference type="RefSeq" id="WP_376977547.1">
    <property type="nucleotide sequence ID" value="NZ_JBHLSV010000001.1"/>
</dbReference>
<sequence>MSDRALSSTLFDGIAAANARDQLGMYGVHVHREGAGEAEHRFRSDDPLHVFSCSKTFTALAVGMLVGAGALSVGDRLVDVVPPRGQVAPGIEDVRLEHLLTMTSGSTFTCFTEQEKLEADVAAAFFRSPLESPPGERFSYSNGSTYMLARAVDAVAGQDLRDFLMPRLFAPLGIGNPQWFRCRGGRSWGAYGLHLRTSELAKLGRLLLQEGCWEGRQLVPADWVAAMHADWIPTGRTDGPDVLRYGYQVWDCEPEGAWRADGNYGQYSIVLPRERAVITVTAHLEGGRMHEILGAIWRELLPALRAA</sequence>
<evidence type="ECO:0000313" key="3">
    <source>
        <dbReference type="Proteomes" id="UP001589793"/>
    </source>
</evidence>
<gene>
    <name evidence="2" type="ORF">ACFFF6_01495</name>
</gene>
<dbReference type="InterPro" id="IPR050789">
    <property type="entry name" value="Diverse_Enzym_Activities"/>
</dbReference>
<dbReference type="InterPro" id="IPR012338">
    <property type="entry name" value="Beta-lactam/transpept-like"/>
</dbReference>
<dbReference type="EMBL" id="JBHLSV010000001">
    <property type="protein sequence ID" value="MFC0672624.1"/>
    <property type="molecule type" value="Genomic_DNA"/>
</dbReference>
<keyword evidence="3" id="KW-1185">Reference proteome</keyword>
<evidence type="ECO:0000313" key="2">
    <source>
        <dbReference type="EMBL" id="MFC0672624.1"/>
    </source>
</evidence>
<dbReference type="PANTHER" id="PTHR43283">
    <property type="entry name" value="BETA-LACTAMASE-RELATED"/>
    <property type="match status" value="1"/>
</dbReference>
<dbReference type="PANTHER" id="PTHR43283:SF7">
    <property type="entry name" value="BETA-LACTAMASE-RELATED DOMAIN-CONTAINING PROTEIN"/>
    <property type="match status" value="1"/>
</dbReference>
<reference evidence="2 3" key="1">
    <citation type="submission" date="2024-09" db="EMBL/GenBank/DDBJ databases">
        <authorList>
            <person name="Sun Q."/>
            <person name="Mori K."/>
        </authorList>
    </citation>
    <scope>NUCLEOTIDE SEQUENCE [LARGE SCALE GENOMIC DNA]</scope>
    <source>
        <strain evidence="2 3">CICC 10874</strain>
    </source>
</reference>
<comment type="caution">
    <text evidence="2">The sequence shown here is derived from an EMBL/GenBank/DDBJ whole genome shotgun (WGS) entry which is preliminary data.</text>
</comment>